<evidence type="ECO:0000313" key="2">
    <source>
        <dbReference type="Proteomes" id="UP001056374"/>
    </source>
</evidence>
<organism evidence="1 2">
    <name type="scientific">Streptomyces phaeoluteigriseus</name>
    <dbReference type="NCBI Taxonomy" id="114686"/>
    <lineage>
        <taxon>Bacteria</taxon>
        <taxon>Bacillati</taxon>
        <taxon>Actinomycetota</taxon>
        <taxon>Actinomycetes</taxon>
        <taxon>Kitasatosporales</taxon>
        <taxon>Streptomycetaceae</taxon>
        <taxon>Streptomyces</taxon>
        <taxon>Streptomyces aurantiacus group</taxon>
    </lineage>
</organism>
<protein>
    <submittedName>
        <fullName evidence="1">Uncharacterized protein</fullName>
    </submittedName>
</protein>
<proteinExistence type="predicted"/>
<evidence type="ECO:0000313" key="1">
    <source>
        <dbReference type="EMBL" id="USQ86328.1"/>
    </source>
</evidence>
<name>A0ABY4ZCP2_9ACTN</name>
<dbReference type="Proteomes" id="UP001056374">
    <property type="component" value="Chromosome"/>
</dbReference>
<reference evidence="1" key="1">
    <citation type="submission" date="2022-06" db="EMBL/GenBank/DDBJ databases">
        <title>Complete genome sequence of soil microorganisms Streptomyces sp. Qhu-M197 isolated from Alpine meadows habitats on the Tibetan Plateau.</title>
        <authorList>
            <person name="Zhang B."/>
            <person name="Xiang X."/>
            <person name="Fan J."/>
        </authorList>
    </citation>
    <scope>NUCLEOTIDE SEQUENCE</scope>
    <source>
        <strain evidence="1">Qhu-M197</strain>
    </source>
</reference>
<sequence length="248" mass="26147">MSRKPLAGLQQPTSHAFDIRAEYARGAHAPPAGDHHRFDVGDVGVQRCSDRIMGWPGVKGAGVDDDQVRLHARLDPADPMGRPGVLAPSTVAHDNACLRVTDAVTQAAPVDRRRRSSWPRVRWWAGGPIRPASPPCGWVRYWSRVHSAPHTSQRGLPDVPVRVDQPRDDDAPGGIDDLGVVGAGVGIGDVEVRAHGADAVVVDECVDLLGIGSTGCQVIMGEVPTRRLGTGALTGGGETGESAQARDG</sequence>
<gene>
    <name evidence="1" type="ORF">NFX46_23060</name>
</gene>
<dbReference type="EMBL" id="CP099468">
    <property type="protein sequence ID" value="USQ86328.1"/>
    <property type="molecule type" value="Genomic_DNA"/>
</dbReference>
<accession>A0ABY4ZCP2</accession>
<keyword evidence="2" id="KW-1185">Reference proteome</keyword>
<dbReference type="RefSeq" id="WP_252551772.1">
    <property type="nucleotide sequence ID" value="NZ_CP099468.1"/>
</dbReference>